<dbReference type="Pfam" id="PF01055">
    <property type="entry name" value="Glyco_hydro_31_2nd"/>
    <property type="match status" value="1"/>
</dbReference>
<evidence type="ECO:0000259" key="6">
    <source>
        <dbReference type="Pfam" id="PF01055"/>
    </source>
</evidence>
<dbReference type="AlphaFoldDB" id="W8B3G2"/>
<dbReference type="Gene3D" id="3.20.20.80">
    <property type="entry name" value="Glycosidases"/>
    <property type="match status" value="1"/>
</dbReference>
<reference evidence="8" key="1">
    <citation type="submission" date="2013-07" db="EMBL/GenBank/DDBJ databases">
        <authorList>
            <person name="Geib S."/>
        </authorList>
    </citation>
    <scope>NUCLEOTIDE SEQUENCE</scope>
</reference>
<dbReference type="GeneID" id="101458813"/>
<feature type="domain" description="Glycosyl hydrolase family 31 C-terminal" evidence="7">
    <location>
        <begin position="871"/>
        <end position="953"/>
    </location>
</feature>
<dbReference type="EMBL" id="GAMC01010900">
    <property type="protein sequence ID" value="JAB95655.1"/>
    <property type="molecule type" value="mRNA"/>
</dbReference>
<keyword evidence="2" id="KW-0732">Signal</keyword>
<accession>W8B3G2</accession>
<dbReference type="InterPro" id="IPR050985">
    <property type="entry name" value="Alpha-glycosidase_related"/>
</dbReference>
<dbReference type="PANTHER" id="PTHR43053">
    <property type="entry name" value="GLYCOSIDASE FAMILY 31"/>
    <property type="match status" value="1"/>
</dbReference>
<feature type="transmembrane region" description="Helical" evidence="5">
    <location>
        <begin position="283"/>
        <end position="303"/>
    </location>
</feature>
<dbReference type="InterPro" id="IPR013780">
    <property type="entry name" value="Glyco_hydro_b"/>
</dbReference>
<evidence type="ECO:0000256" key="1">
    <source>
        <dbReference type="ARBA" id="ARBA00007806"/>
    </source>
</evidence>
<feature type="compositionally biased region" description="Polar residues" evidence="4">
    <location>
        <begin position="23"/>
        <end position="37"/>
    </location>
</feature>
<feature type="region of interest" description="Disordered" evidence="4">
    <location>
        <begin position="1"/>
        <end position="83"/>
    </location>
</feature>
<dbReference type="InterPro" id="IPR048395">
    <property type="entry name" value="Glyco_hydro_31_C"/>
</dbReference>
<keyword evidence="5" id="KW-0472">Membrane</keyword>
<keyword evidence="3" id="KW-0326">Glycosidase</keyword>
<evidence type="ECO:0000259" key="7">
    <source>
        <dbReference type="Pfam" id="PF21365"/>
    </source>
</evidence>
<dbReference type="EMBL" id="GAMC01010902">
    <property type="protein sequence ID" value="JAB95653.1"/>
    <property type="molecule type" value="mRNA"/>
</dbReference>
<dbReference type="OrthoDB" id="10070917at2759"/>
<dbReference type="SUPFAM" id="SSF51445">
    <property type="entry name" value="(Trans)glycosidases"/>
    <property type="match status" value="1"/>
</dbReference>
<feature type="compositionally biased region" description="Acidic residues" evidence="4">
    <location>
        <begin position="192"/>
        <end position="201"/>
    </location>
</feature>
<dbReference type="SUPFAM" id="SSF51011">
    <property type="entry name" value="Glycosyl hydrolase domain"/>
    <property type="match status" value="1"/>
</dbReference>
<feature type="compositionally biased region" description="Basic and acidic residues" evidence="4">
    <location>
        <begin position="158"/>
        <end position="168"/>
    </location>
</feature>
<dbReference type="GO" id="GO:0005975">
    <property type="term" value="P:carbohydrate metabolic process"/>
    <property type="evidence" value="ECO:0007669"/>
    <property type="project" value="InterPro"/>
</dbReference>
<dbReference type="CDD" id="cd06592">
    <property type="entry name" value="GH31_NET37"/>
    <property type="match status" value="1"/>
</dbReference>
<sequence length="960" mass="109990">MSGRELDKQQFQIVEQSEPLLANRQNARQASTESESSIPYMDRLNDSSESSDTSSFVSTTSDNVSKNKTTESKNAILGPTGRRNVHMPIIVQVDEKDHRYVTEGTNDSTDSPEILANVEPMGRNLRRNSISLPMGIDAVDLEGLRLKYQMQDQDALSEEEKSESRSESINDDSCGSVTLNVPEISNSTINQNEDDSDDEEYSGGRRKYRDPFRSRRRASIAPLPALRLNSKEMLASDFDTHSLASNQASITSVNSLASLLREKMNAFPQMIRKKKRETKDYKIKIFVTILFFIIVFLIGYSYITYHREILTRSYFEKIKFSSLDRTFSILSHEDKEVIKGKLGLTISSDSVPFYCLEDQRKNDGSVCLEWNGVARLYMNFQNMNVFRCYNIQWQALGPGIYPTDCYELKRDNGIWFGGGFTKGMEWSLSSANFDYAPFGSGDGKVHQFGNGVKRYFINSIGVAMQVDDHTPLHISVNQTENRFCLRARNDNFTFVNHLTEYPELTYKICTTEDMRSLHMLMTQQSLWDGLKESDIYTLHSLIEEPVWKIPFQSEVTSINETTIYNYSEDVIAMGFMRLGHILVNEFWQRNIGDFVVDQERFPTLKDTIEVLHRRGFKVVFTIQPFISTDSPNFKDAVKNKLLIYERHSDRSIPALTRYKSSSSAGVLDITNNASIPWLREKLEKLKEDYQVDSFYLDLGTSYNLPHYYQCRTTLDNPDMYSKIFTSSMESVGFIGVSSASAVPKPPTFLSTPPINSSWEGLRELLTVVLNNGINGYPFVLPGAIGGDYYVNRTLKKMVSFYSLGQPELPEPDLFTRWMQLMIFMPSMQFSHLPSEYRSDYITDQAKDLMTIRQKIVIPLLKKYLSESMNEGLPLVRPLWMLDPHDPACLVVNDEFSVGEELIVAPILEKNSDEREVYLPQGVWKDGIDGSLRKGSRWMHNYRVPKDKIAHFIKMPDNTRF</sequence>
<dbReference type="KEGG" id="ccat:101458813"/>
<feature type="region of interest" description="Disordered" evidence="4">
    <location>
        <begin position="151"/>
        <end position="208"/>
    </location>
</feature>
<gene>
    <name evidence="8" type="primary">K1161</name>
</gene>
<dbReference type="Pfam" id="PF21365">
    <property type="entry name" value="Glyco_hydro_31_3rd"/>
    <property type="match status" value="1"/>
</dbReference>
<comment type="similarity">
    <text evidence="1 3">Belongs to the glycosyl hydrolase 31 family.</text>
</comment>
<evidence type="ECO:0000256" key="3">
    <source>
        <dbReference type="RuleBase" id="RU361185"/>
    </source>
</evidence>
<organism evidence="8">
    <name type="scientific">Ceratitis capitata</name>
    <name type="common">Mediterranean fruit fly</name>
    <name type="synonym">Tephritis capitata</name>
    <dbReference type="NCBI Taxonomy" id="7213"/>
    <lineage>
        <taxon>Eukaryota</taxon>
        <taxon>Metazoa</taxon>
        <taxon>Ecdysozoa</taxon>
        <taxon>Arthropoda</taxon>
        <taxon>Hexapoda</taxon>
        <taxon>Insecta</taxon>
        <taxon>Pterygota</taxon>
        <taxon>Neoptera</taxon>
        <taxon>Endopterygota</taxon>
        <taxon>Diptera</taxon>
        <taxon>Brachycera</taxon>
        <taxon>Muscomorpha</taxon>
        <taxon>Tephritoidea</taxon>
        <taxon>Tephritidae</taxon>
        <taxon>Ceratitis</taxon>
        <taxon>Ceratitis</taxon>
    </lineage>
</organism>
<evidence type="ECO:0000256" key="2">
    <source>
        <dbReference type="ARBA" id="ARBA00022729"/>
    </source>
</evidence>
<evidence type="ECO:0000256" key="4">
    <source>
        <dbReference type="SAM" id="MobiDB-lite"/>
    </source>
</evidence>
<dbReference type="PANTHER" id="PTHR43053:SF6">
    <property type="entry name" value="SITS-BINDING PROTEIN"/>
    <property type="match status" value="1"/>
</dbReference>
<keyword evidence="5" id="KW-0812">Transmembrane</keyword>
<name>W8B3G2_CERCA</name>
<feature type="compositionally biased region" description="Polar residues" evidence="4">
    <location>
        <begin position="171"/>
        <end position="191"/>
    </location>
</feature>
<dbReference type="Gene3D" id="2.60.40.1180">
    <property type="entry name" value="Golgi alpha-mannosidase II"/>
    <property type="match status" value="1"/>
</dbReference>
<dbReference type="InterPro" id="IPR017853">
    <property type="entry name" value="GH"/>
</dbReference>
<reference evidence="8" key="2">
    <citation type="journal article" date="2014" name="BMC Genomics">
        <title>A genomic perspective to assessing quality of mass-reared SIT flies used in Mediterranean fruit fly (Ceratitis capitata) eradication in California.</title>
        <authorList>
            <person name="Calla B."/>
            <person name="Hall B."/>
            <person name="Hou S."/>
            <person name="Geib S.M."/>
        </authorList>
    </citation>
    <scope>NUCLEOTIDE SEQUENCE</scope>
</reference>
<proteinExistence type="evidence at transcript level"/>
<evidence type="ECO:0000313" key="8">
    <source>
        <dbReference type="EMBL" id="JAB95655.1"/>
    </source>
</evidence>
<protein>
    <submittedName>
        <fullName evidence="8">Putative family 31 glucosidase KIAA1161</fullName>
    </submittedName>
</protein>
<keyword evidence="5" id="KW-1133">Transmembrane helix</keyword>
<feature type="compositionally biased region" description="Low complexity" evidence="4">
    <location>
        <begin position="47"/>
        <end position="64"/>
    </location>
</feature>
<dbReference type="InterPro" id="IPR000322">
    <property type="entry name" value="Glyco_hydro_31_TIM"/>
</dbReference>
<feature type="domain" description="Glycoside hydrolase family 31 TIM barrel" evidence="6">
    <location>
        <begin position="585"/>
        <end position="712"/>
    </location>
</feature>
<keyword evidence="3" id="KW-0378">Hydrolase</keyword>
<evidence type="ECO:0000256" key="5">
    <source>
        <dbReference type="SAM" id="Phobius"/>
    </source>
</evidence>
<dbReference type="GO" id="GO:0004553">
    <property type="term" value="F:hydrolase activity, hydrolyzing O-glycosyl compounds"/>
    <property type="evidence" value="ECO:0007669"/>
    <property type="project" value="InterPro"/>
</dbReference>